<dbReference type="SUPFAM" id="SSF55729">
    <property type="entry name" value="Acyl-CoA N-acyltransferases (Nat)"/>
    <property type="match status" value="1"/>
</dbReference>
<dbReference type="InterPro" id="IPR016181">
    <property type="entry name" value="Acyl_CoA_acyltransferase"/>
</dbReference>
<dbReference type="AlphaFoldDB" id="A0AAD2D8H4"/>
<comment type="caution">
    <text evidence="1">The sequence shown here is derived from an EMBL/GenBank/DDBJ whole genome shotgun (WGS) entry which is preliminary data.</text>
</comment>
<sequence length="157" mass="18246">MESSSTTTLTLDLDQVRDHERCSVPPLCEIWNWEGDKSILPIKWSETLKSTFGIDIDHKFLKETYADNPQFDPNGFFFVTYRSNTIGNCLVFPDEDGKYWIQFLTADQAYRDKQLEEALIGLAIEYMNSHKSDIKTLYIHPFDQDQQDVLTSMGFTE</sequence>
<keyword evidence="2" id="KW-1185">Reference proteome</keyword>
<evidence type="ECO:0000313" key="2">
    <source>
        <dbReference type="Proteomes" id="UP001295684"/>
    </source>
</evidence>
<evidence type="ECO:0000313" key="1">
    <source>
        <dbReference type="EMBL" id="CAI2383318.1"/>
    </source>
</evidence>
<reference evidence="1" key="1">
    <citation type="submission" date="2023-07" db="EMBL/GenBank/DDBJ databases">
        <authorList>
            <consortium name="AG Swart"/>
            <person name="Singh M."/>
            <person name="Singh A."/>
            <person name="Seah K."/>
            <person name="Emmerich C."/>
        </authorList>
    </citation>
    <scope>NUCLEOTIDE SEQUENCE</scope>
    <source>
        <strain evidence="1">DP1</strain>
    </source>
</reference>
<gene>
    <name evidence="1" type="ORF">ECRASSUSDP1_LOCUS24816</name>
</gene>
<accession>A0AAD2D8H4</accession>
<protein>
    <submittedName>
        <fullName evidence="1">Uncharacterized protein</fullName>
    </submittedName>
</protein>
<dbReference type="Gene3D" id="3.40.630.30">
    <property type="match status" value="1"/>
</dbReference>
<name>A0AAD2D8H4_EUPCR</name>
<dbReference type="EMBL" id="CAMPGE010025577">
    <property type="protein sequence ID" value="CAI2383318.1"/>
    <property type="molecule type" value="Genomic_DNA"/>
</dbReference>
<proteinExistence type="predicted"/>
<organism evidence="1 2">
    <name type="scientific">Euplotes crassus</name>
    <dbReference type="NCBI Taxonomy" id="5936"/>
    <lineage>
        <taxon>Eukaryota</taxon>
        <taxon>Sar</taxon>
        <taxon>Alveolata</taxon>
        <taxon>Ciliophora</taxon>
        <taxon>Intramacronucleata</taxon>
        <taxon>Spirotrichea</taxon>
        <taxon>Hypotrichia</taxon>
        <taxon>Euplotida</taxon>
        <taxon>Euplotidae</taxon>
        <taxon>Moneuplotes</taxon>
    </lineage>
</organism>
<dbReference type="Proteomes" id="UP001295684">
    <property type="component" value="Unassembled WGS sequence"/>
</dbReference>